<reference evidence="2" key="1">
    <citation type="journal article" date="2019" name="Int. J. Syst. Evol. Microbiol.">
        <title>The Global Catalogue of Microorganisms (GCM) 10K type strain sequencing project: providing services to taxonomists for standard genome sequencing and annotation.</title>
        <authorList>
            <consortium name="The Broad Institute Genomics Platform"/>
            <consortium name="The Broad Institute Genome Sequencing Center for Infectious Disease"/>
            <person name="Wu L."/>
            <person name="Ma J."/>
        </authorList>
    </citation>
    <scope>NUCLEOTIDE SEQUENCE [LARGE SCALE GENOMIC DNA]</scope>
    <source>
        <strain evidence="2">JCM 16929</strain>
    </source>
</reference>
<accession>A0ABP6ZDP1</accession>
<proteinExistence type="predicted"/>
<name>A0ABP6ZDP1_9ACTN</name>
<evidence type="ECO:0000313" key="2">
    <source>
        <dbReference type="Proteomes" id="UP001501490"/>
    </source>
</evidence>
<gene>
    <name evidence="1" type="ORF">GCM10022236_04620</name>
</gene>
<dbReference type="Proteomes" id="UP001501490">
    <property type="component" value="Unassembled WGS sequence"/>
</dbReference>
<protein>
    <submittedName>
        <fullName evidence="1">Uncharacterized protein</fullName>
    </submittedName>
</protein>
<evidence type="ECO:0000313" key="1">
    <source>
        <dbReference type="EMBL" id="GAA3605783.1"/>
    </source>
</evidence>
<comment type="caution">
    <text evidence="1">The sequence shown here is derived from an EMBL/GenBank/DDBJ whole genome shotgun (WGS) entry which is preliminary data.</text>
</comment>
<organism evidence="1 2">
    <name type="scientific">Microlunatus ginsengisoli</name>
    <dbReference type="NCBI Taxonomy" id="363863"/>
    <lineage>
        <taxon>Bacteria</taxon>
        <taxon>Bacillati</taxon>
        <taxon>Actinomycetota</taxon>
        <taxon>Actinomycetes</taxon>
        <taxon>Propionibacteriales</taxon>
        <taxon>Propionibacteriaceae</taxon>
        <taxon>Microlunatus</taxon>
    </lineage>
</organism>
<keyword evidence="2" id="KW-1185">Reference proteome</keyword>
<sequence length="149" mass="16567">MTSPPPNPSPPDPWPAIDELATMLNDLAGQVLAHTKQLGQLNPAQPDVQAGNTAAHAQDLRAWVEALVDEYGLHAQIGPPDRWENIPPLRAELLGLKIADVRQLKLQQGSFELVYWHDTLARILDRASQHADRWQQDQQNQQLLGVAAR</sequence>
<dbReference type="RefSeq" id="WP_344801462.1">
    <property type="nucleotide sequence ID" value="NZ_BAABAB010000004.1"/>
</dbReference>
<dbReference type="EMBL" id="BAABAB010000004">
    <property type="protein sequence ID" value="GAA3605783.1"/>
    <property type="molecule type" value="Genomic_DNA"/>
</dbReference>